<dbReference type="Gene3D" id="3.30.70.100">
    <property type="match status" value="1"/>
</dbReference>
<protein>
    <submittedName>
        <fullName evidence="2">Antibiotic biosynthesis monooxygenase</fullName>
    </submittedName>
</protein>
<accession>A0A6G6WEZ6</accession>
<keyword evidence="3" id="KW-1185">Reference proteome</keyword>
<dbReference type="PANTHER" id="PTHR33336">
    <property type="entry name" value="QUINOL MONOOXYGENASE YGIN-RELATED"/>
    <property type="match status" value="1"/>
</dbReference>
<dbReference type="KEGG" id="nano:G5V58_13995"/>
<gene>
    <name evidence="2" type="ORF">G5V58_13995</name>
</gene>
<feature type="domain" description="ABM" evidence="1">
    <location>
        <begin position="2"/>
        <end position="91"/>
    </location>
</feature>
<dbReference type="RefSeq" id="WP_165233786.1">
    <property type="nucleotide sequence ID" value="NZ_CP049257.1"/>
</dbReference>
<reference evidence="2 3" key="1">
    <citation type="submission" date="2020-02" db="EMBL/GenBank/DDBJ databases">
        <title>Full genome sequence of Nocardioides sp. R-3366.</title>
        <authorList>
            <person name="Im W.-T."/>
        </authorList>
    </citation>
    <scope>NUCLEOTIDE SEQUENCE [LARGE SCALE GENOMIC DNA]</scope>
    <source>
        <strain evidence="2 3">R-3366</strain>
    </source>
</reference>
<keyword evidence="2" id="KW-0503">Monooxygenase</keyword>
<dbReference type="InterPro" id="IPR011008">
    <property type="entry name" value="Dimeric_a/b-barrel"/>
</dbReference>
<sequence>MIVVSGSMRIGQDSLEAFRDVSRVLVEETLREPGCAAYSFAEDVCEPGRFLIFEEFADDAALEEHVRAEHYRTWGRALRDLEVLEVAVAKYDASGRTVLR</sequence>
<evidence type="ECO:0000313" key="3">
    <source>
        <dbReference type="Proteomes" id="UP000502996"/>
    </source>
</evidence>
<evidence type="ECO:0000313" key="2">
    <source>
        <dbReference type="EMBL" id="QIG43727.1"/>
    </source>
</evidence>
<dbReference type="Proteomes" id="UP000502996">
    <property type="component" value="Chromosome"/>
</dbReference>
<name>A0A6G6WEZ6_9ACTN</name>
<dbReference type="InterPro" id="IPR007138">
    <property type="entry name" value="ABM_dom"/>
</dbReference>
<dbReference type="Pfam" id="PF03992">
    <property type="entry name" value="ABM"/>
    <property type="match status" value="1"/>
</dbReference>
<dbReference type="PANTHER" id="PTHR33336:SF15">
    <property type="entry name" value="ABM DOMAIN-CONTAINING PROTEIN"/>
    <property type="match status" value="1"/>
</dbReference>
<keyword evidence="2" id="KW-0560">Oxidoreductase</keyword>
<dbReference type="GO" id="GO:0004497">
    <property type="term" value="F:monooxygenase activity"/>
    <property type="evidence" value="ECO:0007669"/>
    <property type="project" value="UniProtKB-KW"/>
</dbReference>
<dbReference type="InterPro" id="IPR050744">
    <property type="entry name" value="AI-2_Isomerase_LsrG"/>
</dbReference>
<proteinExistence type="predicted"/>
<dbReference type="PROSITE" id="PS51725">
    <property type="entry name" value="ABM"/>
    <property type="match status" value="1"/>
</dbReference>
<organism evidence="2 3">
    <name type="scientific">Nocardioides anomalus</name>
    <dbReference type="NCBI Taxonomy" id="2712223"/>
    <lineage>
        <taxon>Bacteria</taxon>
        <taxon>Bacillati</taxon>
        <taxon>Actinomycetota</taxon>
        <taxon>Actinomycetes</taxon>
        <taxon>Propionibacteriales</taxon>
        <taxon>Nocardioidaceae</taxon>
        <taxon>Nocardioides</taxon>
    </lineage>
</organism>
<dbReference type="EMBL" id="CP049257">
    <property type="protein sequence ID" value="QIG43727.1"/>
    <property type="molecule type" value="Genomic_DNA"/>
</dbReference>
<dbReference type="AlphaFoldDB" id="A0A6G6WEZ6"/>
<evidence type="ECO:0000259" key="1">
    <source>
        <dbReference type="PROSITE" id="PS51725"/>
    </source>
</evidence>
<dbReference type="SUPFAM" id="SSF54909">
    <property type="entry name" value="Dimeric alpha+beta barrel"/>
    <property type="match status" value="1"/>
</dbReference>